<keyword evidence="1" id="KW-0812">Transmembrane</keyword>
<feature type="domain" description="DUF1648" evidence="2">
    <location>
        <begin position="147"/>
        <end position="193"/>
    </location>
</feature>
<keyword evidence="5" id="KW-1185">Reference proteome</keyword>
<accession>A0A5J4K7G1</accession>
<dbReference type="PANTHER" id="PTHR37810:SF9">
    <property type="entry name" value="MEMBRANE PROTEIN"/>
    <property type="match status" value="1"/>
</dbReference>
<sequence length="369" mass="41278">MNALYTCINVLMLIWIVMICWLWPDLALPTLPFGVRVPPTHVNEAVIAQSRRRYHLALLLTGLAELLVLLLVAFFLPLWGQIWVMLGVLLGTVAIAGISYALLNLRLRRIKEQEGWYAGLRQAVAIEVGVSEQRGWPSPFWLGLDLLLLVALWVVTVVRYPVLPERIPLHFGPDGQVNRWGGKQELLLFSLLALALNILLLGLALALPLGGRQLDPADPEQARRDRQRRQQALRNLLASVLGIVNLCFLLILLLLTQVIPPTNLNVMLMVVLLLILLLGLGGLMVFYLIRARPSQAYALRTNYVARDDDRYWKGGLVYINRDDPALFVERRLGMGWTLNLGHPLGVALMLVILLVVVAALLLGLLLGQR</sequence>
<feature type="transmembrane region" description="Helical" evidence="1">
    <location>
        <begin position="232"/>
        <end position="255"/>
    </location>
</feature>
<evidence type="ECO:0000259" key="2">
    <source>
        <dbReference type="Pfam" id="PF07853"/>
    </source>
</evidence>
<dbReference type="Proteomes" id="UP000334820">
    <property type="component" value="Unassembled WGS sequence"/>
</dbReference>
<protein>
    <recommendedName>
        <fullName evidence="6">DUF1648 domain-containing protein</fullName>
    </recommendedName>
</protein>
<dbReference type="PANTHER" id="PTHR37810">
    <property type="entry name" value="IMMUNITY PROTEIN SDPI"/>
    <property type="match status" value="1"/>
</dbReference>
<feature type="transmembrane region" description="Helical" evidence="1">
    <location>
        <begin position="140"/>
        <end position="162"/>
    </location>
</feature>
<feature type="transmembrane region" description="Helical" evidence="1">
    <location>
        <begin position="267"/>
        <end position="289"/>
    </location>
</feature>
<dbReference type="EMBL" id="BKZV01000001">
    <property type="protein sequence ID" value="GER82076.1"/>
    <property type="molecule type" value="Genomic_DNA"/>
</dbReference>
<evidence type="ECO:0000313" key="4">
    <source>
        <dbReference type="EMBL" id="GER82076.1"/>
    </source>
</evidence>
<keyword evidence="1" id="KW-1133">Transmembrane helix</keyword>
<dbReference type="Pfam" id="PF07853">
    <property type="entry name" value="DUF1648"/>
    <property type="match status" value="1"/>
</dbReference>
<comment type="caution">
    <text evidence="4">The sequence shown here is derived from an EMBL/GenBank/DDBJ whole genome shotgun (WGS) entry which is preliminary data.</text>
</comment>
<proteinExistence type="predicted"/>
<dbReference type="AlphaFoldDB" id="A0A5J4K7G1"/>
<dbReference type="InterPro" id="IPR043831">
    <property type="entry name" value="DUF5808"/>
</dbReference>
<evidence type="ECO:0008006" key="6">
    <source>
        <dbReference type="Google" id="ProtNLM"/>
    </source>
</evidence>
<feature type="domain" description="DUF5808" evidence="3">
    <location>
        <begin position="321"/>
        <end position="345"/>
    </location>
</feature>
<evidence type="ECO:0000259" key="3">
    <source>
        <dbReference type="Pfam" id="PF19124"/>
    </source>
</evidence>
<dbReference type="RefSeq" id="WP_151727020.1">
    <property type="nucleotide sequence ID" value="NZ_BKZV01000001.1"/>
</dbReference>
<feature type="transmembrane region" description="Helical" evidence="1">
    <location>
        <begin position="344"/>
        <end position="366"/>
    </location>
</feature>
<feature type="transmembrane region" description="Helical" evidence="1">
    <location>
        <begin position="186"/>
        <end position="211"/>
    </location>
</feature>
<name>A0A5J4K7G1_9CHLR</name>
<feature type="transmembrane region" description="Helical" evidence="1">
    <location>
        <begin position="82"/>
        <end position="103"/>
    </location>
</feature>
<feature type="transmembrane region" description="Helical" evidence="1">
    <location>
        <begin position="12"/>
        <end position="35"/>
    </location>
</feature>
<evidence type="ECO:0000313" key="5">
    <source>
        <dbReference type="Proteomes" id="UP000334820"/>
    </source>
</evidence>
<dbReference type="InterPro" id="IPR012867">
    <property type="entry name" value="DUF1648"/>
</dbReference>
<dbReference type="GO" id="GO:0009636">
    <property type="term" value="P:response to toxic substance"/>
    <property type="evidence" value="ECO:0007669"/>
    <property type="project" value="TreeGrafter"/>
</dbReference>
<dbReference type="Pfam" id="PF19124">
    <property type="entry name" value="DUF5808"/>
    <property type="match status" value="1"/>
</dbReference>
<organism evidence="4 5">
    <name type="scientific">Thermogemmatispora aurantia</name>
    <dbReference type="NCBI Taxonomy" id="2045279"/>
    <lineage>
        <taxon>Bacteria</taxon>
        <taxon>Bacillati</taxon>
        <taxon>Chloroflexota</taxon>
        <taxon>Ktedonobacteria</taxon>
        <taxon>Thermogemmatisporales</taxon>
        <taxon>Thermogemmatisporaceae</taxon>
        <taxon>Thermogemmatispora</taxon>
    </lineage>
</organism>
<keyword evidence="1" id="KW-0472">Membrane</keyword>
<gene>
    <name evidence="4" type="ORF">KTAU_07140</name>
</gene>
<evidence type="ECO:0000256" key="1">
    <source>
        <dbReference type="SAM" id="Phobius"/>
    </source>
</evidence>
<feature type="transmembrane region" description="Helical" evidence="1">
    <location>
        <begin position="56"/>
        <end position="76"/>
    </location>
</feature>
<reference evidence="4 5" key="1">
    <citation type="journal article" date="2019" name="Int. J. Syst. Evol. Microbiol.">
        <title>Thermogemmatispora aurantia sp. nov. and Thermogemmatispora argillosa sp. nov., within the class Ktedonobacteria, and emended description of the genus Thermogemmatispora.</title>
        <authorList>
            <person name="Zheng Y."/>
            <person name="Wang C.M."/>
            <person name="Sakai Y."/>
            <person name="Abe K."/>
            <person name="Yokota A."/>
            <person name="Yabe S."/>
        </authorList>
    </citation>
    <scope>NUCLEOTIDE SEQUENCE [LARGE SCALE GENOMIC DNA]</scope>
    <source>
        <strain evidence="4 5">A1-2</strain>
    </source>
</reference>